<feature type="domain" description="Fibronectin type-III" evidence="3">
    <location>
        <begin position="835"/>
        <end position="922"/>
    </location>
</feature>
<keyword evidence="1" id="KW-0677">Repeat</keyword>
<dbReference type="Pfam" id="PF00041">
    <property type="entry name" value="fn3"/>
    <property type="match status" value="1"/>
</dbReference>
<evidence type="ECO:0000259" key="3">
    <source>
        <dbReference type="PROSITE" id="PS50853"/>
    </source>
</evidence>
<dbReference type="Proteomes" id="UP001176429">
    <property type="component" value="Unassembled WGS sequence"/>
</dbReference>
<evidence type="ECO:0000313" key="5">
    <source>
        <dbReference type="Proteomes" id="UP001176429"/>
    </source>
</evidence>
<dbReference type="PANTHER" id="PTHR46708">
    <property type="entry name" value="TENASCIN"/>
    <property type="match status" value="1"/>
</dbReference>
<dbReference type="RefSeq" id="WP_305006511.1">
    <property type="nucleotide sequence ID" value="NZ_JAUQSY010000006.1"/>
</dbReference>
<keyword evidence="2" id="KW-0732">Signal</keyword>
<dbReference type="Gene3D" id="2.60.40.10">
    <property type="entry name" value="Immunoglobulins"/>
    <property type="match status" value="3"/>
</dbReference>
<evidence type="ECO:0000256" key="2">
    <source>
        <dbReference type="SAM" id="SignalP"/>
    </source>
</evidence>
<comment type="caution">
    <text evidence="4">The sequence shown here is derived from an EMBL/GenBank/DDBJ whole genome shotgun (WGS) entry which is preliminary data.</text>
</comment>
<dbReference type="Pfam" id="PF18962">
    <property type="entry name" value="Por_Secre_tail"/>
    <property type="match status" value="1"/>
</dbReference>
<dbReference type="CDD" id="cd00063">
    <property type="entry name" value="FN3"/>
    <property type="match status" value="2"/>
</dbReference>
<dbReference type="EMBL" id="JAUQSY010000006">
    <property type="protein sequence ID" value="MDO7875194.1"/>
    <property type="molecule type" value="Genomic_DNA"/>
</dbReference>
<name>A0ABT9BAA2_9BACT</name>
<dbReference type="Pfam" id="PF23759">
    <property type="entry name" value="GBD_T9SS_assoc"/>
    <property type="match status" value="1"/>
</dbReference>
<accession>A0ABT9BAA2</accession>
<feature type="domain" description="Fibronectin type-III" evidence="3">
    <location>
        <begin position="928"/>
        <end position="1018"/>
    </location>
</feature>
<dbReference type="SMART" id="SM00060">
    <property type="entry name" value="FN3"/>
    <property type="match status" value="4"/>
</dbReference>
<dbReference type="InterPro" id="IPR036116">
    <property type="entry name" value="FN3_sf"/>
</dbReference>
<organism evidence="4 5">
    <name type="scientific">Hymenobacter aranciens</name>
    <dbReference type="NCBI Taxonomy" id="3063996"/>
    <lineage>
        <taxon>Bacteria</taxon>
        <taxon>Pseudomonadati</taxon>
        <taxon>Bacteroidota</taxon>
        <taxon>Cytophagia</taxon>
        <taxon>Cytophagales</taxon>
        <taxon>Hymenobacteraceae</taxon>
        <taxon>Hymenobacter</taxon>
    </lineage>
</organism>
<dbReference type="InterPro" id="IPR050991">
    <property type="entry name" value="ECM_Regulatory_Proteins"/>
</dbReference>
<evidence type="ECO:0000256" key="1">
    <source>
        <dbReference type="ARBA" id="ARBA00022737"/>
    </source>
</evidence>
<gene>
    <name evidence="4" type="ORF">Q5H93_10665</name>
</gene>
<dbReference type="Pfam" id="PF20009">
    <property type="entry name" value="GEVED"/>
    <property type="match status" value="2"/>
</dbReference>
<reference evidence="4" key="1">
    <citation type="submission" date="2023-07" db="EMBL/GenBank/DDBJ databases">
        <authorList>
            <person name="Kim M.K."/>
        </authorList>
    </citation>
    <scope>NUCLEOTIDE SEQUENCE</scope>
    <source>
        <strain evidence="4">ASUV-10-1</strain>
    </source>
</reference>
<keyword evidence="5" id="KW-1185">Reference proteome</keyword>
<dbReference type="InterPro" id="IPR045474">
    <property type="entry name" value="GEVED"/>
</dbReference>
<dbReference type="PANTHER" id="PTHR46708:SF2">
    <property type="entry name" value="FIBRONECTIN TYPE-III DOMAIN-CONTAINING PROTEIN"/>
    <property type="match status" value="1"/>
</dbReference>
<dbReference type="InterPro" id="IPR056600">
    <property type="entry name" value="GBD_T9SS_assoc"/>
</dbReference>
<dbReference type="InterPro" id="IPR026444">
    <property type="entry name" value="Secre_tail"/>
</dbReference>
<dbReference type="InterPro" id="IPR013783">
    <property type="entry name" value="Ig-like_fold"/>
</dbReference>
<proteinExistence type="predicted"/>
<dbReference type="NCBIfam" id="TIGR04183">
    <property type="entry name" value="Por_Secre_tail"/>
    <property type="match status" value="1"/>
</dbReference>
<dbReference type="PROSITE" id="PS50853">
    <property type="entry name" value="FN3"/>
    <property type="match status" value="2"/>
</dbReference>
<feature type="chain" id="PRO_5046588224" evidence="2">
    <location>
        <begin position="32"/>
        <end position="1106"/>
    </location>
</feature>
<dbReference type="InterPro" id="IPR003961">
    <property type="entry name" value="FN3_dom"/>
</dbReference>
<evidence type="ECO:0000313" key="4">
    <source>
        <dbReference type="EMBL" id="MDO7875194.1"/>
    </source>
</evidence>
<sequence length="1106" mass="109696">MKTFTSLVGRTAWRSLLTLATGLGLTAAAHAQAPANDNPCGATVLTAQGALCTAPVVSTNAGATTTAPNGYANPSATQGSCGGGAAPKDVWFTFMTAATGPASFGAALTVTGNPAGTVRVYAAASCNGPFTEVQCSASGQANTVAPRLTTGALQPSTTYYVQVAGAADSDPTGAFTICLTDGPGLPTCGVPVLGTPTYASPTTATIPLTPGANNTFPVTLLVTGPAGFSQTTTAAAGPLQLTGLTQGTTYTVQVTAPCAASGQTAAPVSTTIRTPTRYCSTGLGGSCNGAVITDVEIVNSSLHNLSQNPACQSGAYANFPVAGITTATLQPGAPYQLSVKTTSTGTGDPVAAWLDFNQNGVFEANENIVPAGLANQFNALVATFQVPLGTPAGPTGLRVRSAQAGLTVLGPGAACAEVLTAGETEDYTVTIGTQASCPTPANLAVTNLTPTTATVNFTPVPGAVNYTLTYSSFVAQPAPVTLLVTGSPVQLTGLIGNSLTTISLVTNCGPGQVSVPATTTVQQPIGIPTNDECANAQLLATGPNPVPVTGSTNFGTVTSPNPTPPTVCATPVTQDVWYRFVATQSAHNVVVAIDPAGSVLVEAFAGTCASFLRLGCTRQVGSGSGGGIANTLTLPLTNLTPGQTYYLRLGQTIATVYAYGFNISVQNAGPAYCTTGLGGSPTCAGPSLRRTAIVGTTLNNLNPTCQPVNGGNYNTLAADGATTATLAAGQAYQLQATLSNGPADVSLWIDYNQNFVFEASEHTQVALAATGGVQASFTVPAGALAGNTRLRLRTRAAGAGNGPTDACTNFGSTGETADYTVTIVTTTTPPAPCAAPGSITVGSLTATTATVSFAAPAGSTGYVVQYQTAQLPLQTLTPAPTSSPFVLTGLAPGQPYTVCISSTCATGGPSAPVCSASFTPPASAACVAPTNVFATALSPSTATVVFVPGSGSSAVSYTATAVPAGGGTVVMGTAAASPLALTGLAPGTTYTVTVVANCAGNTASTAVLSTNVLSTPLSSQAAALAAQLSFSPNPAQRSVVLQVPASAGRPAGQVLLRNSLGQLVQQHPLPAASTQLELDLSQLPAGVYLVQLQAGPLTAGKRLVVE</sequence>
<feature type="signal peptide" evidence="2">
    <location>
        <begin position="1"/>
        <end position="31"/>
    </location>
</feature>
<dbReference type="SUPFAM" id="SSF49265">
    <property type="entry name" value="Fibronectin type III"/>
    <property type="match status" value="1"/>
</dbReference>
<protein>
    <submittedName>
        <fullName evidence="4">GEVED domain-containing protein</fullName>
    </submittedName>
</protein>